<dbReference type="EC" id="5.2.1.8" evidence="3"/>
<keyword evidence="7 13" id="KW-0413">Isomerase</keyword>
<evidence type="ECO:0000256" key="10">
    <source>
        <dbReference type="ARBA" id="ARBA00040798"/>
    </source>
</evidence>
<dbReference type="PANTHER" id="PTHR45625:SF4">
    <property type="entry name" value="PEPTIDYLPROLYL ISOMERASE DOMAIN AND WD REPEAT-CONTAINING PROTEIN 1"/>
    <property type="match status" value="1"/>
</dbReference>
<evidence type="ECO:0000256" key="8">
    <source>
        <dbReference type="ARBA" id="ARBA00023242"/>
    </source>
</evidence>
<evidence type="ECO:0000256" key="1">
    <source>
        <dbReference type="ARBA" id="ARBA00000971"/>
    </source>
</evidence>
<dbReference type="PANTHER" id="PTHR45625">
    <property type="entry name" value="PEPTIDYL-PROLYL CIS-TRANS ISOMERASE-RELATED"/>
    <property type="match status" value="1"/>
</dbReference>
<dbReference type="InterPro" id="IPR021858">
    <property type="entry name" value="Fun_TF"/>
</dbReference>
<dbReference type="GO" id="GO:0003755">
    <property type="term" value="F:peptidyl-prolyl cis-trans isomerase activity"/>
    <property type="evidence" value="ECO:0007669"/>
    <property type="project" value="UniProtKB-KW"/>
</dbReference>
<dbReference type="InterPro" id="IPR001680">
    <property type="entry name" value="WD40_rpt"/>
</dbReference>
<reference evidence="13" key="1">
    <citation type="journal article" date="2021" name="Mol. Plant Microbe Interact.">
        <title>Complete Genome Sequence of the Plant-Pathogenic Fungus Colletotrichum lupini.</title>
        <authorList>
            <person name="Baroncelli R."/>
            <person name="Pensec F."/>
            <person name="Da Lio D."/>
            <person name="Boufleur T."/>
            <person name="Vicente I."/>
            <person name="Sarrocco S."/>
            <person name="Picot A."/>
            <person name="Baraldi E."/>
            <person name="Sukno S."/>
            <person name="Thon M."/>
            <person name="Le Floch G."/>
        </authorList>
    </citation>
    <scope>NUCLEOTIDE SEQUENCE</scope>
    <source>
        <strain evidence="13">IMI 504893</strain>
    </source>
</reference>
<keyword evidence="14" id="KW-1185">Reference proteome</keyword>
<accession>A0A9Q8WDY8</accession>
<dbReference type="GO" id="GO:0005634">
    <property type="term" value="C:nucleus"/>
    <property type="evidence" value="ECO:0007669"/>
    <property type="project" value="UniProtKB-ARBA"/>
</dbReference>
<gene>
    <name evidence="13" type="ORF">CLUP02_05695</name>
</gene>
<dbReference type="SUPFAM" id="SSF50978">
    <property type="entry name" value="WD40 repeat-like"/>
    <property type="match status" value="1"/>
</dbReference>
<dbReference type="PROSITE" id="PS00170">
    <property type="entry name" value="CSA_PPIASE_1"/>
    <property type="match status" value="1"/>
</dbReference>
<dbReference type="InterPro" id="IPR015943">
    <property type="entry name" value="WD40/YVTN_repeat-like_dom_sf"/>
</dbReference>
<dbReference type="InterPro" id="IPR002130">
    <property type="entry name" value="Cyclophilin-type_PPIase_dom"/>
</dbReference>
<dbReference type="InterPro" id="IPR036322">
    <property type="entry name" value="WD40_repeat_dom_sf"/>
</dbReference>
<dbReference type="PROSITE" id="PS50294">
    <property type="entry name" value="WD_REPEATS_REGION"/>
    <property type="match status" value="1"/>
</dbReference>
<dbReference type="Proteomes" id="UP000830671">
    <property type="component" value="Chromosome 3"/>
</dbReference>
<evidence type="ECO:0000256" key="9">
    <source>
        <dbReference type="ARBA" id="ARBA00029569"/>
    </source>
</evidence>
<keyword evidence="4 11" id="KW-0853">WD repeat</keyword>
<dbReference type="EMBL" id="CP019475">
    <property type="protein sequence ID" value="UQC80213.1"/>
    <property type="molecule type" value="Genomic_DNA"/>
</dbReference>
<feature type="repeat" description="WD" evidence="11">
    <location>
        <begin position="104"/>
        <end position="137"/>
    </location>
</feature>
<dbReference type="PROSITE" id="PS50082">
    <property type="entry name" value="WD_REPEATS_2"/>
    <property type="match status" value="2"/>
</dbReference>
<dbReference type="InterPro" id="IPR029000">
    <property type="entry name" value="Cyclophilin-like_dom_sf"/>
</dbReference>
<keyword evidence="6" id="KW-0697">Rotamase</keyword>
<dbReference type="Pfam" id="PF00160">
    <property type="entry name" value="Pro_isomerase"/>
    <property type="match status" value="1"/>
</dbReference>
<evidence type="ECO:0000259" key="12">
    <source>
        <dbReference type="PROSITE" id="PS50072"/>
    </source>
</evidence>
<keyword evidence="8" id="KW-0539">Nucleus</keyword>
<dbReference type="Gene3D" id="2.40.100.10">
    <property type="entry name" value="Cyclophilin-like"/>
    <property type="match status" value="1"/>
</dbReference>
<dbReference type="GO" id="GO:0006457">
    <property type="term" value="P:protein folding"/>
    <property type="evidence" value="ECO:0007669"/>
    <property type="project" value="InterPro"/>
</dbReference>
<dbReference type="RefSeq" id="XP_049141844.1">
    <property type="nucleotide sequence ID" value="XM_049284701.1"/>
</dbReference>
<name>A0A9Q8WDY8_9PEZI</name>
<dbReference type="SUPFAM" id="SSF50891">
    <property type="entry name" value="Cyclophilin-like"/>
    <property type="match status" value="1"/>
</dbReference>
<dbReference type="PRINTS" id="PR00153">
    <property type="entry name" value="CSAPPISMRASE"/>
</dbReference>
<organism evidence="13 14">
    <name type="scientific">Colletotrichum lupini</name>
    <dbReference type="NCBI Taxonomy" id="145971"/>
    <lineage>
        <taxon>Eukaryota</taxon>
        <taxon>Fungi</taxon>
        <taxon>Dikarya</taxon>
        <taxon>Ascomycota</taxon>
        <taxon>Pezizomycotina</taxon>
        <taxon>Sordariomycetes</taxon>
        <taxon>Hypocreomycetidae</taxon>
        <taxon>Glomerellales</taxon>
        <taxon>Glomerellaceae</taxon>
        <taxon>Colletotrichum</taxon>
        <taxon>Colletotrichum acutatum species complex</taxon>
    </lineage>
</organism>
<evidence type="ECO:0000256" key="5">
    <source>
        <dbReference type="ARBA" id="ARBA00022737"/>
    </source>
</evidence>
<dbReference type="Pfam" id="PF11951">
    <property type="entry name" value="Fungal_trans_2"/>
    <property type="match status" value="1"/>
</dbReference>
<dbReference type="GeneID" id="73339711"/>
<comment type="catalytic activity">
    <reaction evidence="1">
        <text>[protein]-peptidylproline (omega=180) = [protein]-peptidylproline (omega=0)</text>
        <dbReference type="Rhea" id="RHEA:16237"/>
        <dbReference type="Rhea" id="RHEA-COMP:10747"/>
        <dbReference type="Rhea" id="RHEA-COMP:10748"/>
        <dbReference type="ChEBI" id="CHEBI:83833"/>
        <dbReference type="ChEBI" id="CHEBI:83834"/>
        <dbReference type="EC" id="5.2.1.8"/>
    </reaction>
</comment>
<dbReference type="KEGG" id="clup:CLUP02_05695"/>
<dbReference type="PROSITE" id="PS50072">
    <property type="entry name" value="CSA_PPIASE_2"/>
    <property type="match status" value="1"/>
</dbReference>
<evidence type="ECO:0000256" key="6">
    <source>
        <dbReference type="ARBA" id="ARBA00023110"/>
    </source>
</evidence>
<proteinExistence type="inferred from homology"/>
<evidence type="ECO:0000256" key="11">
    <source>
        <dbReference type="PROSITE-ProRule" id="PRU00221"/>
    </source>
</evidence>
<keyword evidence="5" id="KW-0677">Repeat</keyword>
<protein>
    <recommendedName>
        <fullName evidence="10">Peptidyl-prolyl cis-trans isomerase-like 1</fullName>
        <ecNumber evidence="3">5.2.1.8</ecNumber>
    </recommendedName>
    <alternativeName>
        <fullName evidence="9">Rotamase</fullName>
    </alternativeName>
</protein>
<dbReference type="Pfam" id="PF00400">
    <property type="entry name" value="WD40"/>
    <property type="match status" value="1"/>
</dbReference>
<dbReference type="Gene3D" id="2.130.10.10">
    <property type="entry name" value="YVTN repeat-like/Quinoprotein amine dehydrogenase"/>
    <property type="match status" value="1"/>
</dbReference>
<evidence type="ECO:0000256" key="4">
    <source>
        <dbReference type="ARBA" id="ARBA00022574"/>
    </source>
</evidence>
<evidence type="ECO:0000256" key="7">
    <source>
        <dbReference type="ARBA" id="ARBA00023235"/>
    </source>
</evidence>
<evidence type="ECO:0000256" key="2">
    <source>
        <dbReference type="ARBA" id="ARBA00007365"/>
    </source>
</evidence>
<evidence type="ECO:0000256" key="3">
    <source>
        <dbReference type="ARBA" id="ARBA00013194"/>
    </source>
</evidence>
<dbReference type="FunFam" id="2.130.10.10:FF:000450">
    <property type="entry name" value="Peptidylprolyl isomerase domain and WD-repeat protein 1"/>
    <property type="match status" value="1"/>
</dbReference>
<dbReference type="CDD" id="cd01927">
    <property type="entry name" value="cyclophilin_WD40"/>
    <property type="match status" value="1"/>
</dbReference>
<feature type="domain" description="PPIase cyclophilin-type" evidence="12">
    <location>
        <begin position="470"/>
        <end position="615"/>
    </location>
</feature>
<feature type="repeat" description="WD" evidence="11">
    <location>
        <begin position="60"/>
        <end position="92"/>
    </location>
</feature>
<evidence type="ECO:0000313" key="13">
    <source>
        <dbReference type="EMBL" id="UQC80213.1"/>
    </source>
</evidence>
<dbReference type="FunFam" id="2.40.100.10:FF:000003">
    <property type="entry name" value="Peptidylprolyl isomerase domain and WD repeat-containing 1"/>
    <property type="match status" value="1"/>
</dbReference>
<dbReference type="SMART" id="SM00320">
    <property type="entry name" value="WD40"/>
    <property type="match status" value="4"/>
</dbReference>
<dbReference type="InterPro" id="IPR044666">
    <property type="entry name" value="Cyclophilin_A-like"/>
</dbReference>
<dbReference type="InterPro" id="IPR020892">
    <property type="entry name" value="Cyclophilin-type_PPIase_CS"/>
</dbReference>
<comment type="similarity">
    <text evidence="2">Belongs to the cyclophilin-type PPIase family.</text>
</comment>
<sequence>MRTLLPKMTLGLTAWLDSSSDDDMGPQLPSEAPKKKKRRVLPHEKLYIAALPKSTRYSKSLMHKEQLSFVTVTPLTDFIITSSVDGVVKFWKKVAEGIEFVKEFKAHADEIRSVSVSQDGRSFATAGADKTVKIFDVITFDLLAMLKLTFVPRCLCWVHNRGASLPLLAVSEETNSKIHIFDGRGERQDPIHTIKSLHRSPVSIMAFNSAYDCVLSADDKGMLEYWRPSGDYEKPDNVFEFKASTNLFDFKKAKAVPTSITISPTGKQFAAFSQPDRKIRIFDFASGKLYRTYDESLQVIEDMQHAGLALQKLETVEFGRRFAVEREIDSTAYRDKANVIFDESGNFILYGSISGVKVLNTYTNQIVKVYGKEENFRAVNLAIYQGQPQKKGITTVEMGASANPLLQESESRDPILITTGVNKQRFYLFTNDEEISKSVRDVQNEKPTMLGQKKAEEAKKAETGTAAVIHTNYGDIHIRLFPDAAPKAVENFVTHSKSGYYNNTIFHRVIRKFMIQGGDPLGDGTGGESIWGKEFADEFSSLKHDKPYTVSMANAGPNTNGSQFFITTEKTPWLDGKHTIFGRATQGFDVVHKIENARTYKERPEEDIKILNIDIKGISEMEWKKQFDDAASPQASQLIQTGLTMQLHISSNDVWAYLLFNGAHIRSTNVDSEDSALNHLTYGNFIDAGLRIPYLRCMFAIEVSGPVCHVRRSQGRRSRNVEAEMVVGRAKPGNSFYLYKSDVGFGTLSAVRLNWEGRRTKRSLSLGTLTGITQPFKDSSRTEQPPFNHTFTISNPTQNSDPKPLTKRVLAAPVGVEAGKRKLEQLETCDDYLSFQNTSSRLIQHQNGALFAPPRSAPNYNARDHSSTSSLRRIVPATANASSRLYKRSKSLAETGQPDISSQYGRISSPISLIGQSSPTSFLTSGAISTSTGSPLTPVSLVIKPDDETRSPVLSLPSPASPEDSRLSVNYLISSSSRVMHGANKGVIHPSGPPLYNSECKQNVSEEATFYGFDLGIPDADIAQNDDAGSISSTASSTRHYRHCLQAMCGGSYSQQSGTINGTMPRVWYYGQPIPIWIPRSIEPIPAKLRENPMNILYFHHFLNHTARVLVPYDDPQSNPFRTILPQMAVGNDHLLSLLLAYSVTAAHRSRLLGKKEPQMRIAIWVQDIFPALRQALNDKDKIISNTSLATAIMLASLEIISPTAFGFDIPWQRHLNLARTLMWRRLADLRRTAENGLREDSACAFLWSWFAYLDVLGSLSGGGVPDADSSRFWLLEYTVHNPGDSQDEIDCVMGFTTRCVQILAQIAELARRCDEQRFALSGSSPQLAWYPNAACVERAQLLEQELFNSMAQPSCPSRHITTINTPSQNLGQDTGIKIEGRDNRGEIVQLNEAFHWAGLVHLHRRILGKPPGHEDVQGPVGRIVACLEGIAPGGSAETGFLFPMFTAGCHALERPQRSQILERFRSVERNGMTQVYKARVLMENVWLTGQPWEPLLCTEFIGEASYGYQHILSSSRYL</sequence>
<evidence type="ECO:0000313" key="14">
    <source>
        <dbReference type="Proteomes" id="UP000830671"/>
    </source>
</evidence>